<comment type="caution">
    <text evidence="1">The sequence shown here is derived from an EMBL/GenBank/DDBJ whole genome shotgun (WGS) entry which is preliminary data.</text>
</comment>
<keyword evidence="2" id="KW-1185">Reference proteome</keyword>
<sequence length="64" mass="7767">MAREIIVYFFFHRNYCRNETSVPCLERKEPAKQPELKLIHDNYATTHYAQKYLTRIIKQNFNSS</sequence>
<dbReference type="AlphaFoldDB" id="A0ABD1MU89"/>
<gene>
    <name evidence="1" type="ORF">Fmac_007327</name>
</gene>
<organism evidence="1 2">
    <name type="scientific">Flemingia macrophylla</name>
    <dbReference type="NCBI Taxonomy" id="520843"/>
    <lineage>
        <taxon>Eukaryota</taxon>
        <taxon>Viridiplantae</taxon>
        <taxon>Streptophyta</taxon>
        <taxon>Embryophyta</taxon>
        <taxon>Tracheophyta</taxon>
        <taxon>Spermatophyta</taxon>
        <taxon>Magnoliopsida</taxon>
        <taxon>eudicotyledons</taxon>
        <taxon>Gunneridae</taxon>
        <taxon>Pentapetalae</taxon>
        <taxon>rosids</taxon>
        <taxon>fabids</taxon>
        <taxon>Fabales</taxon>
        <taxon>Fabaceae</taxon>
        <taxon>Papilionoideae</taxon>
        <taxon>50 kb inversion clade</taxon>
        <taxon>NPAAA clade</taxon>
        <taxon>indigoferoid/millettioid clade</taxon>
        <taxon>Phaseoleae</taxon>
        <taxon>Flemingia</taxon>
    </lineage>
</organism>
<proteinExistence type="predicted"/>
<evidence type="ECO:0000313" key="2">
    <source>
        <dbReference type="Proteomes" id="UP001603857"/>
    </source>
</evidence>
<dbReference type="EMBL" id="JBGMDY010000003">
    <property type="protein sequence ID" value="KAL2339387.1"/>
    <property type="molecule type" value="Genomic_DNA"/>
</dbReference>
<evidence type="ECO:0000313" key="1">
    <source>
        <dbReference type="EMBL" id="KAL2339387.1"/>
    </source>
</evidence>
<protein>
    <submittedName>
        <fullName evidence="1">Uncharacterized protein</fullName>
    </submittedName>
</protein>
<name>A0ABD1MU89_9FABA</name>
<dbReference type="Proteomes" id="UP001603857">
    <property type="component" value="Unassembled WGS sequence"/>
</dbReference>
<reference evidence="1 2" key="1">
    <citation type="submission" date="2024-08" db="EMBL/GenBank/DDBJ databases">
        <title>Insights into the chromosomal genome structure of Flemingia macrophylla.</title>
        <authorList>
            <person name="Ding Y."/>
            <person name="Zhao Y."/>
            <person name="Bi W."/>
            <person name="Wu M."/>
            <person name="Zhao G."/>
            <person name="Gong Y."/>
            <person name="Li W."/>
            <person name="Zhang P."/>
        </authorList>
    </citation>
    <scope>NUCLEOTIDE SEQUENCE [LARGE SCALE GENOMIC DNA]</scope>
    <source>
        <strain evidence="1">DYQJB</strain>
        <tissue evidence="1">Leaf</tissue>
    </source>
</reference>
<accession>A0ABD1MU89</accession>